<dbReference type="RefSeq" id="WP_208058136.1">
    <property type="nucleotide sequence ID" value="NZ_JAGDYP010000002.1"/>
</dbReference>
<gene>
    <name evidence="1" type="ORF">J4N46_03135</name>
</gene>
<reference evidence="1 2" key="1">
    <citation type="submission" date="2021-03" db="EMBL/GenBank/DDBJ databases">
        <title>Isolation and description of Capnocytophaga bilenii sp. nov., a novel Capnocytophaga species, isolated from a gingivitis subject.</title>
        <authorList>
            <person name="Antezack A."/>
            <person name="Monnet-Corti V."/>
            <person name="La Scola B."/>
        </authorList>
    </citation>
    <scope>NUCLEOTIDE SEQUENCE [LARGE SCALE GENOMIC DNA]</scope>
    <source>
        <strain evidence="1 2">Marseille-Q4570</strain>
    </source>
</reference>
<accession>A0ABS3PWC3</accession>
<name>A0ABS3PWC3_9FLAO</name>
<dbReference type="Proteomes" id="UP000681610">
    <property type="component" value="Unassembled WGS sequence"/>
</dbReference>
<organism evidence="1 2">
    <name type="scientific">Capnocytophaga bilenii</name>
    <dbReference type="NCBI Taxonomy" id="2819369"/>
    <lineage>
        <taxon>Bacteria</taxon>
        <taxon>Pseudomonadati</taxon>
        <taxon>Bacteroidota</taxon>
        <taxon>Flavobacteriia</taxon>
        <taxon>Flavobacteriales</taxon>
        <taxon>Flavobacteriaceae</taxon>
        <taxon>Capnocytophaga</taxon>
    </lineage>
</organism>
<dbReference type="EMBL" id="JAGDYP010000002">
    <property type="protein sequence ID" value="MBO1883442.1"/>
    <property type="molecule type" value="Genomic_DNA"/>
</dbReference>
<evidence type="ECO:0000313" key="1">
    <source>
        <dbReference type="EMBL" id="MBO1883442.1"/>
    </source>
</evidence>
<proteinExistence type="predicted"/>
<keyword evidence="2" id="KW-1185">Reference proteome</keyword>
<comment type="caution">
    <text evidence="1">The sequence shown here is derived from an EMBL/GenBank/DDBJ whole genome shotgun (WGS) entry which is preliminary data.</text>
</comment>
<evidence type="ECO:0000313" key="2">
    <source>
        <dbReference type="Proteomes" id="UP000681610"/>
    </source>
</evidence>
<sequence length="52" mass="6026">MKHLVLIPTEKIIARLQYENTWWVNNKIPSAIYAYNVGANMVNLIPLHFTEG</sequence>
<protein>
    <submittedName>
        <fullName evidence="1">Uncharacterized protein</fullName>
    </submittedName>
</protein>